<evidence type="ECO:0000256" key="3">
    <source>
        <dbReference type="ARBA" id="ARBA00022989"/>
    </source>
</evidence>
<dbReference type="InterPro" id="IPR000344">
    <property type="entry name" value="7TM_GPCR_serpentine_rcpt_Sra"/>
</dbReference>
<comment type="subcellular location">
    <subcellularLocation>
        <location evidence="1">Membrane</location>
        <topology evidence="1">Multi-pass membrane protein</topology>
    </subcellularLocation>
</comment>
<evidence type="ECO:0000256" key="1">
    <source>
        <dbReference type="ARBA" id="ARBA00004141"/>
    </source>
</evidence>
<dbReference type="AlphaFoldDB" id="A0A8R1I3P3"/>
<feature type="transmembrane region" description="Helical" evidence="5">
    <location>
        <begin position="237"/>
        <end position="261"/>
    </location>
</feature>
<feature type="transmembrane region" description="Helical" evidence="5">
    <location>
        <begin position="130"/>
        <end position="147"/>
    </location>
</feature>
<accession>A0A8R1I3P3</accession>
<dbReference type="PANTHER" id="PTHR31357:SF11">
    <property type="entry name" value="SERPENTINE RECEPTOR CLASS ALPHA-11"/>
    <property type="match status" value="1"/>
</dbReference>
<keyword evidence="7" id="KW-1185">Reference proteome</keyword>
<proteinExistence type="predicted"/>
<feature type="transmembrane region" description="Helical" evidence="5">
    <location>
        <begin position="177"/>
        <end position="199"/>
    </location>
</feature>
<keyword evidence="4 5" id="KW-0472">Membrane</keyword>
<keyword evidence="3 5" id="KW-1133">Transmembrane helix</keyword>
<sequence>MELYRSTIYTIALFVNLAMAVCSIGLIAAAVRKLMMKSIINTSTRIFLVVGLAFCTTHQTAYIVLRIQLLFQILFQLDEPCELYYKAYDCRFVVFGLVLGNFGMILIQSAMTIDQILATALPKFWPKMKYWPGVVLSVVVIILDYGVKEKIFWDDPLTDYVPACGTFPPKSVKTFTFFLQISFCMSIAHMIIICLVLFINRRQERSQRFVTTTEDQSRSFNVEQRYHARETLKTTQAIFFLSMSQFFFMFLYTLFTNVYIIVQKDLTALQSGLVLAVIYTTPYTCIALPALIIITLCFIKNQRLRSIEEMRNQTETGDEHIRKIQELWNK</sequence>
<evidence type="ECO:0000256" key="2">
    <source>
        <dbReference type="ARBA" id="ARBA00022692"/>
    </source>
</evidence>
<dbReference type="Proteomes" id="UP000005237">
    <property type="component" value="Unassembled WGS sequence"/>
</dbReference>
<evidence type="ECO:0000256" key="5">
    <source>
        <dbReference type="SAM" id="Phobius"/>
    </source>
</evidence>
<dbReference type="PRINTS" id="PR00697">
    <property type="entry name" value="TMPROTEINSRA"/>
</dbReference>
<evidence type="ECO:0000313" key="6">
    <source>
        <dbReference type="EnsemblMetazoa" id="CJA18805.1"/>
    </source>
</evidence>
<feature type="transmembrane region" description="Helical" evidence="5">
    <location>
        <begin position="273"/>
        <end position="299"/>
    </location>
</feature>
<dbReference type="PANTHER" id="PTHR31357">
    <property type="entry name" value="SERPENTINE RECEPTOR CLASS ALPHA-10"/>
    <property type="match status" value="1"/>
</dbReference>
<dbReference type="GO" id="GO:0008355">
    <property type="term" value="P:olfactory learning"/>
    <property type="evidence" value="ECO:0007669"/>
    <property type="project" value="EnsemblMetazoa"/>
</dbReference>
<dbReference type="GO" id="GO:0004984">
    <property type="term" value="F:olfactory receptor activity"/>
    <property type="evidence" value="ECO:0007669"/>
    <property type="project" value="TreeGrafter"/>
</dbReference>
<evidence type="ECO:0000313" key="7">
    <source>
        <dbReference type="Proteomes" id="UP000005237"/>
    </source>
</evidence>
<protein>
    <submittedName>
        <fullName evidence="6">Uncharacterized protein</fullName>
    </submittedName>
</protein>
<dbReference type="Pfam" id="PF02117">
    <property type="entry name" value="7TM_GPCR_Sra"/>
    <property type="match status" value="1"/>
</dbReference>
<dbReference type="GO" id="GO:0004930">
    <property type="term" value="F:G protein-coupled receptor activity"/>
    <property type="evidence" value="ECO:0007669"/>
    <property type="project" value="InterPro"/>
</dbReference>
<dbReference type="EnsemblMetazoa" id="CJA18805.1">
    <property type="protein sequence ID" value="CJA18805.1"/>
    <property type="gene ID" value="WBGene00138009"/>
</dbReference>
<feature type="transmembrane region" description="Helical" evidence="5">
    <location>
        <begin position="92"/>
        <end position="118"/>
    </location>
</feature>
<name>A0A8R1I3P3_CAEJA</name>
<organism evidence="6 7">
    <name type="scientific">Caenorhabditis japonica</name>
    <dbReference type="NCBI Taxonomy" id="281687"/>
    <lineage>
        <taxon>Eukaryota</taxon>
        <taxon>Metazoa</taxon>
        <taxon>Ecdysozoa</taxon>
        <taxon>Nematoda</taxon>
        <taxon>Chromadorea</taxon>
        <taxon>Rhabditida</taxon>
        <taxon>Rhabditina</taxon>
        <taxon>Rhabditomorpha</taxon>
        <taxon>Rhabditoidea</taxon>
        <taxon>Rhabditidae</taxon>
        <taxon>Peloderinae</taxon>
        <taxon>Caenorhabditis</taxon>
    </lineage>
</organism>
<reference evidence="6" key="2">
    <citation type="submission" date="2022-06" db="UniProtKB">
        <authorList>
            <consortium name="EnsemblMetazoa"/>
        </authorList>
    </citation>
    <scope>IDENTIFICATION</scope>
    <source>
        <strain evidence="6">DF5081</strain>
    </source>
</reference>
<feature type="transmembrane region" description="Helical" evidence="5">
    <location>
        <begin position="6"/>
        <end position="31"/>
    </location>
</feature>
<reference evidence="7" key="1">
    <citation type="submission" date="2010-08" db="EMBL/GenBank/DDBJ databases">
        <authorList>
            <consortium name="Caenorhabditis japonica Sequencing Consortium"/>
            <person name="Wilson R.K."/>
        </authorList>
    </citation>
    <scope>NUCLEOTIDE SEQUENCE [LARGE SCALE GENOMIC DNA]</scope>
    <source>
        <strain evidence="7">DF5081</strain>
    </source>
</reference>
<dbReference type="GO" id="GO:0016020">
    <property type="term" value="C:membrane"/>
    <property type="evidence" value="ECO:0007669"/>
    <property type="project" value="UniProtKB-SubCell"/>
</dbReference>
<feature type="transmembrane region" description="Helical" evidence="5">
    <location>
        <begin position="43"/>
        <end position="65"/>
    </location>
</feature>
<evidence type="ECO:0000256" key="4">
    <source>
        <dbReference type="ARBA" id="ARBA00023136"/>
    </source>
</evidence>
<keyword evidence="2 5" id="KW-0812">Transmembrane</keyword>
<dbReference type="InterPro" id="IPR051080">
    <property type="entry name" value="Nematode_rcpt-like_serp_alpha"/>
</dbReference>